<gene>
    <name evidence="2" type="ORF">COU20_03050</name>
</gene>
<evidence type="ECO:0000313" key="3">
    <source>
        <dbReference type="Proteomes" id="UP000231379"/>
    </source>
</evidence>
<feature type="transmembrane region" description="Helical" evidence="1">
    <location>
        <begin position="44"/>
        <end position="64"/>
    </location>
</feature>
<feature type="transmembrane region" description="Helical" evidence="1">
    <location>
        <begin position="70"/>
        <end position="89"/>
    </location>
</feature>
<dbReference type="Proteomes" id="UP000231379">
    <property type="component" value="Unassembled WGS sequence"/>
</dbReference>
<keyword evidence="1" id="KW-0472">Membrane</keyword>
<proteinExistence type="predicted"/>
<dbReference type="EMBL" id="PFBM01000018">
    <property type="protein sequence ID" value="PIR82313.1"/>
    <property type="molecule type" value="Genomic_DNA"/>
</dbReference>
<keyword evidence="1" id="KW-1133">Transmembrane helix</keyword>
<protein>
    <submittedName>
        <fullName evidence="2">Uncharacterized protein</fullName>
    </submittedName>
</protein>
<evidence type="ECO:0000313" key="2">
    <source>
        <dbReference type="EMBL" id="PIR82313.1"/>
    </source>
</evidence>
<keyword evidence="1" id="KW-0812">Transmembrane</keyword>
<organism evidence="2 3">
    <name type="scientific">Candidatus Kaiserbacteria bacterium CG10_big_fil_rev_8_21_14_0_10_59_10</name>
    <dbReference type="NCBI Taxonomy" id="1974612"/>
    <lineage>
        <taxon>Bacteria</taxon>
        <taxon>Candidatus Kaiseribacteriota</taxon>
    </lineage>
</organism>
<accession>A0A2H0U7D2</accession>
<dbReference type="AlphaFoldDB" id="A0A2H0U7D2"/>
<reference evidence="3" key="1">
    <citation type="submission" date="2017-09" db="EMBL/GenBank/DDBJ databases">
        <title>Depth-based differentiation of microbial function through sediment-hosted aquifers and enrichment of novel symbionts in the deep terrestrial subsurface.</title>
        <authorList>
            <person name="Probst A.J."/>
            <person name="Ladd B."/>
            <person name="Jarett J.K."/>
            <person name="Geller-Mcgrath D.E."/>
            <person name="Sieber C.M.K."/>
            <person name="Emerson J.B."/>
            <person name="Anantharaman K."/>
            <person name="Thomas B.C."/>
            <person name="Malmstrom R."/>
            <person name="Stieglmeier M."/>
            <person name="Klingl A."/>
            <person name="Woyke T."/>
            <person name="Ryan C.M."/>
            <person name="Banfield J.F."/>
        </authorList>
    </citation>
    <scope>NUCLEOTIDE SEQUENCE [LARGE SCALE GENOMIC DNA]</scope>
</reference>
<sequence>MELSIYLAQLLGLYFVLVGAIVLLRQKSLTPLVNEFAQNRALLFSVAVIELAAGLAILLAHPIFEFTWQGVITFIGALLVAESLVYLMMPYPKVGRFIRQFNTATWLRSGALIAIVFGAYLAGVGFGFI</sequence>
<name>A0A2H0U7D2_9BACT</name>
<feature type="transmembrane region" description="Helical" evidence="1">
    <location>
        <begin position="6"/>
        <end position="24"/>
    </location>
</feature>
<feature type="transmembrane region" description="Helical" evidence="1">
    <location>
        <begin position="110"/>
        <end position="128"/>
    </location>
</feature>
<evidence type="ECO:0000256" key="1">
    <source>
        <dbReference type="SAM" id="Phobius"/>
    </source>
</evidence>
<comment type="caution">
    <text evidence="2">The sequence shown here is derived from an EMBL/GenBank/DDBJ whole genome shotgun (WGS) entry which is preliminary data.</text>
</comment>